<organism evidence="2 3">
    <name type="scientific">Listeria grandensis FSL F6-0971</name>
    <dbReference type="NCBI Taxonomy" id="1265819"/>
    <lineage>
        <taxon>Bacteria</taxon>
        <taxon>Bacillati</taxon>
        <taxon>Bacillota</taxon>
        <taxon>Bacilli</taxon>
        <taxon>Bacillales</taxon>
        <taxon>Listeriaceae</taxon>
        <taxon>Listeria</taxon>
    </lineage>
</organism>
<dbReference type="EMBL" id="AODD01000005">
    <property type="protein sequence ID" value="EUJ24175.1"/>
    <property type="molecule type" value="Genomic_DNA"/>
</dbReference>
<sequence length="216" mass="24989">MATKCILCRRELVADISWGSLFSKEEKRTICTTCESKLDEIGDNACEKCGRRMNETSEIVTCQDCKKWSLDKKINYLQKNVACYEYNAFAKELMALYKYRGDYAVAVAFSPVLRTNCMKWSRDIIIPVPISPERRVERGFNQTEGLLKFSGIPFETHLKRAHTEKQSKKTKKGKNRARAILFCGEQRSYPSERDTFAGRYLHNRCDTTFSRGSPYK</sequence>
<evidence type="ECO:0000313" key="3">
    <source>
        <dbReference type="Proteomes" id="UP000019253"/>
    </source>
</evidence>
<keyword evidence="3" id="KW-1185">Reference proteome</keyword>
<dbReference type="PANTHER" id="PTHR47505">
    <property type="entry name" value="DNA UTILIZATION PROTEIN YHGH"/>
    <property type="match status" value="1"/>
</dbReference>
<dbReference type="Pfam" id="PF18912">
    <property type="entry name" value="DZR_2"/>
    <property type="match status" value="1"/>
</dbReference>
<accession>W7BH92</accession>
<dbReference type="InterPro" id="IPR029057">
    <property type="entry name" value="PRTase-like"/>
</dbReference>
<dbReference type="SUPFAM" id="SSF53271">
    <property type="entry name" value="PRTase-like"/>
    <property type="match status" value="1"/>
</dbReference>
<evidence type="ECO:0000313" key="2">
    <source>
        <dbReference type="EMBL" id="EUJ24175.1"/>
    </source>
</evidence>
<dbReference type="PATRIC" id="fig|1265819.5.peg.1124"/>
<feature type="domain" description="Double zinc ribbon" evidence="1">
    <location>
        <begin position="4"/>
        <end position="65"/>
    </location>
</feature>
<dbReference type="InterPro" id="IPR044005">
    <property type="entry name" value="DZR_2"/>
</dbReference>
<gene>
    <name evidence="2" type="ORF">PGRAN_05626</name>
</gene>
<proteinExistence type="predicted"/>
<dbReference type="STRING" id="1265819.PGRAN_05626"/>
<protein>
    <submittedName>
        <fullName evidence="2">ComFC family protein</fullName>
    </submittedName>
</protein>
<dbReference type="InterPro" id="IPR051910">
    <property type="entry name" value="ComF/GntX_DNA_util-trans"/>
</dbReference>
<dbReference type="AlphaFoldDB" id="W7BH92"/>
<name>W7BH92_9LIST</name>
<dbReference type="PANTHER" id="PTHR47505:SF1">
    <property type="entry name" value="DNA UTILIZATION PROTEIN YHGH"/>
    <property type="match status" value="1"/>
</dbReference>
<dbReference type="Proteomes" id="UP000019253">
    <property type="component" value="Unassembled WGS sequence"/>
</dbReference>
<reference evidence="2 3" key="1">
    <citation type="journal article" date="2014" name="Int. J. Syst. Evol. Microbiol.">
        <title>Listeria floridensis sp. nov., Listeria aquatica sp. nov., Listeria cornellensis sp. nov., Listeria riparia sp. nov. and Listeria grandensis sp. nov., from agricultural and natural environments.</title>
        <authorList>
            <person name="den Bakker H.C."/>
            <person name="Warchocki S."/>
            <person name="Wright E.M."/>
            <person name="Allred A.F."/>
            <person name="Ahlstrom C."/>
            <person name="Manuel C.S."/>
            <person name="Stasiewicz M.J."/>
            <person name="Burrell A."/>
            <person name="Roof S."/>
            <person name="Strawn L."/>
            <person name="Fortes E.D."/>
            <person name="Nightingale K.K."/>
            <person name="Kephart D."/>
            <person name="Wiedmann M."/>
        </authorList>
    </citation>
    <scope>NUCLEOTIDE SEQUENCE [LARGE SCALE GENOMIC DNA]</scope>
    <source>
        <strain evidence="3">FSL F6-971</strain>
    </source>
</reference>
<comment type="caution">
    <text evidence="2">The sequence shown here is derived from an EMBL/GenBank/DDBJ whole genome shotgun (WGS) entry which is preliminary data.</text>
</comment>
<evidence type="ECO:0000259" key="1">
    <source>
        <dbReference type="Pfam" id="PF18912"/>
    </source>
</evidence>